<comment type="caution">
    <text evidence="2">The sequence shown here is derived from an EMBL/GenBank/DDBJ whole genome shotgun (WGS) entry which is preliminary data.</text>
</comment>
<dbReference type="GO" id="GO:0022627">
    <property type="term" value="C:cytosolic small ribosomal subunit"/>
    <property type="evidence" value="ECO:0007669"/>
    <property type="project" value="TreeGrafter"/>
</dbReference>
<gene>
    <name evidence="2" type="ORF">NCAST_32_07460</name>
</gene>
<reference evidence="2 3" key="1">
    <citation type="journal article" date="2014" name="BMC Genomics">
        <title>Genome based analysis of type-I polyketide synthase and nonribosomal peptide synthetase gene clusters in seven strains of five representative Nocardia species.</title>
        <authorList>
            <person name="Komaki H."/>
            <person name="Ichikawa N."/>
            <person name="Hosoyama A."/>
            <person name="Takahashi-Nakaguchi A."/>
            <person name="Matsuzawa T."/>
            <person name="Suzuki K."/>
            <person name="Fujita N."/>
            <person name="Gonoi T."/>
        </authorList>
    </citation>
    <scope>NUCLEOTIDE SEQUENCE [LARGE SCALE GENOMIC DNA]</scope>
    <source>
        <strain evidence="2 3">NBRC 15531</strain>
    </source>
</reference>
<dbReference type="InterPro" id="IPR050574">
    <property type="entry name" value="HPF/YfiA_ribosome-assoc"/>
</dbReference>
<dbReference type="STRING" id="1824.SAMN05444423_102362"/>
<dbReference type="InterPro" id="IPR038416">
    <property type="entry name" value="Ribosom_S30AE_C_sf"/>
</dbReference>
<keyword evidence="3" id="KW-1185">Reference proteome</keyword>
<organism evidence="2 3">
    <name type="scientific">Nocardia asteroides NBRC 15531</name>
    <dbReference type="NCBI Taxonomy" id="1110697"/>
    <lineage>
        <taxon>Bacteria</taxon>
        <taxon>Bacillati</taxon>
        <taxon>Actinomycetota</taxon>
        <taxon>Actinomycetes</taxon>
        <taxon>Mycobacteriales</taxon>
        <taxon>Nocardiaceae</taxon>
        <taxon>Nocardia</taxon>
    </lineage>
</organism>
<evidence type="ECO:0000259" key="1">
    <source>
        <dbReference type="Pfam" id="PF16321"/>
    </source>
</evidence>
<dbReference type="Gene3D" id="3.30.505.50">
    <property type="entry name" value="Sigma 54 modulation/S30EA ribosomal protein, C-terminal domain"/>
    <property type="match status" value="1"/>
</dbReference>
<dbReference type="EMBL" id="BAFO02000032">
    <property type="protein sequence ID" value="GAD86259.1"/>
    <property type="molecule type" value="Genomic_DNA"/>
</dbReference>
<dbReference type="GO" id="GO:0045900">
    <property type="term" value="P:negative regulation of translational elongation"/>
    <property type="evidence" value="ECO:0007669"/>
    <property type="project" value="TreeGrafter"/>
</dbReference>
<dbReference type="GO" id="GO:0043024">
    <property type="term" value="F:ribosomal small subunit binding"/>
    <property type="evidence" value="ECO:0007669"/>
    <property type="project" value="TreeGrafter"/>
</dbReference>
<protein>
    <recommendedName>
        <fullName evidence="1">Sigma 54 modulation/S30EA ribosomal protein C-terminal domain-containing protein</fullName>
    </recommendedName>
</protein>
<accession>U5EMF7</accession>
<dbReference type="InterPro" id="IPR032528">
    <property type="entry name" value="Ribosom_S30AE_C"/>
</dbReference>
<feature type="domain" description="Sigma 54 modulation/S30EA ribosomal protein C-terminal" evidence="1">
    <location>
        <begin position="107"/>
        <end position="153"/>
    </location>
</feature>
<evidence type="ECO:0000313" key="2">
    <source>
        <dbReference type="EMBL" id="GAD86259.1"/>
    </source>
</evidence>
<dbReference type="AlphaFoldDB" id="U5EMF7"/>
<proteinExistence type="predicted"/>
<evidence type="ECO:0000313" key="3">
    <source>
        <dbReference type="Proteomes" id="UP000017048"/>
    </source>
</evidence>
<dbReference type="PANTHER" id="PTHR33231">
    <property type="entry name" value="30S RIBOSOMAL PROTEIN"/>
    <property type="match status" value="1"/>
</dbReference>
<dbReference type="eggNOG" id="COG1544">
    <property type="taxonomic scope" value="Bacteria"/>
</dbReference>
<dbReference type="PANTHER" id="PTHR33231:SF1">
    <property type="entry name" value="30S RIBOSOMAL PROTEIN"/>
    <property type="match status" value="1"/>
</dbReference>
<dbReference type="Proteomes" id="UP000017048">
    <property type="component" value="Unassembled WGS sequence"/>
</dbReference>
<dbReference type="Pfam" id="PF16321">
    <property type="entry name" value="Ribosom_S30AE_C"/>
    <property type="match status" value="1"/>
</dbReference>
<name>U5EMF7_NOCAS</name>
<sequence length="233" mass="25042">MVTSGVVDAGEVARTARAVGSVLGRGRAGEPVRIRLSNLADSGVLLAQVNVRGQRGSVRVQVPGPVGFVAAMVSERLERQLARMMSAAAAARVWPDPARPPLAEVTEQRPIARRKLCAVRRADPATAARMMDARDYDAHLFVDTETGEDAVVYWAGPLGVRLTRQSDIRPATGLACTMNPHPAPRLTAAEAADRLCRFGLPHLFFTDPATTRGALLYRRYDGDLALVQPVAGR</sequence>